<dbReference type="Proteomes" id="UP000266841">
    <property type="component" value="Unassembled WGS sequence"/>
</dbReference>
<comment type="subcellular location">
    <subcellularLocation>
        <location evidence="1">Membrane</location>
        <topology evidence="1">Multi-pass membrane protein</topology>
    </subcellularLocation>
</comment>
<dbReference type="PANTHER" id="PTHR31585:SF5">
    <property type="entry name" value="RNA-BINDING S4 DOMAIN-CONTAINING PROTEIN"/>
    <property type="match status" value="1"/>
</dbReference>
<evidence type="ECO:0000256" key="2">
    <source>
        <dbReference type="ARBA" id="ARBA00007015"/>
    </source>
</evidence>
<name>K0S4V4_THAOC</name>
<feature type="non-terminal residue" evidence="7">
    <location>
        <position position="65"/>
    </location>
</feature>
<comment type="similarity">
    <text evidence="2">Belongs to the major facilitator superfamily. Folate-biopterin transporter (TC 2.A.71) family.</text>
</comment>
<evidence type="ECO:0000313" key="8">
    <source>
        <dbReference type="Proteomes" id="UP000266841"/>
    </source>
</evidence>
<evidence type="ECO:0000313" key="7">
    <source>
        <dbReference type="EMBL" id="EJK53937.1"/>
    </source>
</evidence>
<sequence length="65" mass="6896">MGDSIVAEKAKLEPESSRGHLQSTCYACRFFGLMIAAPLSTVIYSAHGPMYVVLLMAALPAAIVP</sequence>
<keyword evidence="5" id="KW-1133">Transmembrane helix</keyword>
<dbReference type="InterPro" id="IPR039309">
    <property type="entry name" value="BT1"/>
</dbReference>
<gene>
    <name evidence="7" type="ORF">THAOC_26532</name>
</gene>
<dbReference type="InterPro" id="IPR036259">
    <property type="entry name" value="MFS_trans_sf"/>
</dbReference>
<comment type="caution">
    <text evidence="7">The sequence shown here is derived from an EMBL/GenBank/DDBJ whole genome shotgun (WGS) entry which is preliminary data.</text>
</comment>
<dbReference type="SUPFAM" id="SSF103473">
    <property type="entry name" value="MFS general substrate transporter"/>
    <property type="match status" value="1"/>
</dbReference>
<dbReference type="GO" id="GO:0016020">
    <property type="term" value="C:membrane"/>
    <property type="evidence" value="ECO:0007669"/>
    <property type="project" value="UniProtKB-SubCell"/>
</dbReference>
<evidence type="ECO:0000256" key="5">
    <source>
        <dbReference type="ARBA" id="ARBA00022989"/>
    </source>
</evidence>
<protein>
    <submittedName>
        <fullName evidence="7">Uncharacterized protein</fullName>
    </submittedName>
</protein>
<dbReference type="OrthoDB" id="41513at2759"/>
<organism evidence="7 8">
    <name type="scientific">Thalassiosira oceanica</name>
    <name type="common">Marine diatom</name>
    <dbReference type="NCBI Taxonomy" id="159749"/>
    <lineage>
        <taxon>Eukaryota</taxon>
        <taxon>Sar</taxon>
        <taxon>Stramenopiles</taxon>
        <taxon>Ochrophyta</taxon>
        <taxon>Bacillariophyta</taxon>
        <taxon>Coscinodiscophyceae</taxon>
        <taxon>Thalassiosirophycidae</taxon>
        <taxon>Thalassiosirales</taxon>
        <taxon>Thalassiosiraceae</taxon>
        <taxon>Thalassiosira</taxon>
    </lineage>
</organism>
<dbReference type="PANTHER" id="PTHR31585">
    <property type="entry name" value="FOLATE-BIOPTERIN TRANSPORTER 1, CHLOROPLASTIC"/>
    <property type="match status" value="1"/>
</dbReference>
<evidence type="ECO:0000256" key="4">
    <source>
        <dbReference type="ARBA" id="ARBA00022692"/>
    </source>
</evidence>
<keyword evidence="6" id="KW-0472">Membrane</keyword>
<evidence type="ECO:0000256" key="3">
    <source>
        <dbReference type="ARBA" id="ARBA00022448"/>
    </source>
</evidence>
<dbReference type="AlphaFoldDB" id="K0S4V4"/>
<reference evidence="7 8" key="1">
    <citation type="journal article" date="2012" name="Genome Biol.">
        <title>Genome and low-iron response of an oceanic diatom adapted to chronic iron limitation.</title>
        <authorList>
            <person name="Lommer M."/>
            <person name="Specht M."/>
            <person name="Roy A.S."/>
            <person name="Kraemer L."/>
            <person name="Andreson R."/>
            <person name="Gutowska M.A."/>
            <person name="Wolf J."/>
            <person name="Bergner S.V."/>
            <person name="Schilhabel M.B."/>
            <person name="Klostermeier U.C."/>
            <person name="Beiko R.G."/>
            <person name="Rosenstiel P."/>
            <person name="Hippler M."/>
            <person name="Laroche J."/>
        </authorList>
    </citation>
    <scope>NUCLEOTIDE SEQUENCE [LARGE SCALE GENOMIC DNA]</scope>
    <source>
        <strain evidence="7 8">CCMP1005</strain>
    </source>
</reference>
<evidence type="ECO:0000256" key="1">
    <source>
        <dbReference type="ARBA" id="ARBA00004141"/>
    </source>
</evidence>
<keyword evidence="4" id="KW-0812">Transmembrane</keyword>
<keyword evidence="8" id="KW-1185">Reference proteome</keyword>
<accession>K0S4V4</accession>
<dbReference type="EMBL" id="AGNL01036696">
    <property type="protein sequence ID" value="EJK53937.1"/>
    <property type="molecule type" value="Genomic_DNA"/>
</dbReference>
<dbReference type="eggNOG" id="ENOG502RXD7">
    <property type="taxonomic scope" value="Eukaryota"/>
</dbReference>
<evidence type="ECO:0000256" key="6">
    <source>
        <dbReference type="ARBA" id="ARBA00023136"/>
    </source>
</evidence>
<proteinExistence type="inferred from homology"/>
<keyword evidence="3" id="KW-0813">Transport</keyword>